<dbReference type="Pfam" id="PF13400">
    <property type="entry name" value="Tad"/>
    <property type="match status" value="1"/>
</dbReference>
<reference evidence="4 5" key="1">
    <citation type="submission" date="2016-03" db="EMBL/GenBank/DDBJ databases">
        <title>Genome sequencing of Devosia sp. S37.</title>
        <authorList>
            <person name="Mohd Nor M."/>
        </authorList>
    </citation>
    <scope>NUCLEOTIDE SEQUENCE [LARGE SCALE GENOMIC DNA]</scope>
    <source>
        <strain evidence="4 5">S37</strain>
    </source>
</reference>
<dbReference type="AlphaFoldDB" id="A0A178HUE2"/>
<dbReference type="Gene3D" id="2.40.30.180">
    <property type="entry name" value="Ubiquitin-activating enzyme E1, FCCH domain"/>
    <property type="match status" value="1"/>
</dbReference>
<dbReference type="InterPro" id="IPR042302">
    <property type="entry name" value="E1_FCCH_sf"/>
</dbReference>
<dbReference type="SUPFAM" id="SSF53300">
    <property type="entry name" value="vWA-like"/>
    <property type="match status" value="1"/>
</dbReference>
<dbReference type="Pfam" id="PF16190">
    <property type="entry name" value="E1_FCCH"/>
    <property type="match status" value="1"/>
</dbReference>
<sequence length="610" mass="65185">MMNGFLRLAGRFGKDESGVFAVLFGVMAIVLVALGGAVVDYVTLEQTRSRAQTALDAAALALQPDINDANISAESIRVRAEDIVRERIGDPRVSVGLNAPVIDLATGRLFLSGNLSAPTMFVSLVGVNELGASFSAEAMRGTVNLEVSVALDVTGSMDGQDIRDLRASVSGLIETIVQDVQTPTYSKVALVPYSQAVNAGPYADAIRGPIRQPKGITNISWAENTIRNISSASRSGSVTITSNGHGYQNNDWVYIWEVVGMTQINGRAFQVTGRTNNTFQLRGVSTSSVSNYQRGGKIRRCINANCQVEITSPNHGYAVDDYLRVTHVGGLTGVNDITYQVASRTNNTVMLAGLPSHGAGNYTPNTGQLHCTWQNASGNCTYYYFASRTGTWNTFAVSTCVTERPINGPTDLPPTTELFGRNYPASNNPCLPNPIVPLTADKTVLHNAVNSLSAAGSTAGSLGTLWAWNMLSPQFGYIWPFNSQPGPYNDREILKAAIIMTDGEFNTVHCNGVVANNSTSGSGNNYDQINCRAPNGDAYPQAQAYCTAMKRAGITVYTVGFAITAGSNAASLLSSCASNVSNYYLAQNGDQLRQAFEQIARNISALRLTQ</sequence>
<proteinExistence type="predicted"/>
<evidence type="ECO:0000256" key="1">
    <source>
        <dbReference type="SAM" id="Phobius"/>
    </source>
</evidence>
<dbReference type="InterPro" id="IPR028087">
    <property type="entry name" value="Tad_N"/>
</dbReference>
<feature type="domain" description="Ubiquitin-activating enzyme E1 FCCH" evidence="3">
    <location>
        <begin position="236"/>
        <end position="299"/>
    </location>
</feature>
<evidence type="ECO:0000259" key="3">
    <source>
        <dbReference type="Pfam" id="PF16190"/>
    </source>
</evidence>
<dbReference type="Gene3D" id="3.40.50.410">
    <property type="entry name" value="von Willebrand factor, type A domain"/>
    <property type="match status" value="1"/>
</dbReference>
<accession>A0A178HUE2</accession>
<dbReference type="Proteomes" id="UP000078389">
    <property type="component" value="Unassembled WGS sequence"/>
</dbReference>
<keyword evidence="5" id="KW-1185">Reference proteome</keyword>
<organism evidence="4 5">
    <name type="scientific">Devosia elaeis</name>
    <dbReference type="NCBI Taxonomy" id="1770058"/>
    <lineage>
        <taxon>Bacteria</taxon>
        <taxon>Pseudomonadati</taxon>
        <taxon>Pseudomonadota</taxon>
        <taxon>Alphaproteobacteria</taxon>
        <taxon>Hyphomicrobiales</taxon>
        <taxon>Devosiaceae</taxon>
        <taxon>Devosia</taxon>
    </lineage>
</organism>
<keyword evidence="1" id="KW-1133">Transmembrane helix</keyword>
<feature type="transmembrane region" description="Helical" evidence="1">
    <location>
        <begin position="20"/>
        <end position="42"/>
    </location>
</feature>
<evidence type="ECO:0008006" key="6">
    <source>
        <dbReference type="Google" id="ProtNLM"/>
    </source>
</evidence>
<feature type="domain" description="Putative Flp pilus-assembly TadG-like N-terminal" evidence="2">
    <location>
        <begin position="18"/>
        <end position="61"/>
    </location>
</feature>
<keyword evidence="1" id="KW-0812">Transmembrane</keyword>
<evidence type="ECO:0000259" key="2">
    <source>
        <dbReference type="Pfam" id="PF13400"/>
    </source>
</evidence>
<evidence type="ECO:0000313" key="5">
    <source>
        <dbReference type="Proteomes" id="UP000078389"/>
    </source>
</evidence>
<dbReference type="RefSeq" id="WP_067457150.1">
    <property type="nucleotide sequence ID" value="NZ_LVVY01000093.1"/>
</dbReference>
<dbReference type="STRING" id="1770058.A3840_12470"/>
<evidence type="ECO:0000313" key="4">
    <source>
        <dbReference type="EMBL" id="OAM76473.1"/>
    </source>
</evidence>
<dbReference type="InterPro" id="IPR032418">
    <property type="entry name" value="E1_FCCH"/>
</dbReference>
<dbReference type="EMBL" id="LVVY01000093">
    <property type="protein sequence ID" value="OAM76473.1"/>
    <property type="molecule type" value="Genomic_DNA"/>
</dbReference>
<comment type="caution">
    <text evidence="4">The sequence shown here is derived from an EMBL/GenBank/DDBJ whole genome shotgun (WGS) entry which is preliminary data.</text>
</comment>
<name>A0A178HUE2_9HYPH</name>
<gene>
    <name evidence="4" type="ORF">A3840_12470</name>
</gene>
<protein>
    <recommendedName>
        <fullName evidence="6">Flp pilus-assembly TadG-like N-terminal domain-containing protein</fullName>
    </recommendedName>
</protein>
<keyword evidence="1" id="KW-0472">Membrane</keyword>
<dbReference type="InterPro" id="IPR036465">
    <property type="entry name" value="vWFA_dom_sf"/>
</dbReference>